<evidence type="ECO:0000256" key="2">
    <source>
        <dbReference type="ARBA" id="ARBA00022980"/>
    </source>
</evidence>
<keyword evidence="6" id="KW-1185">Reference proteome</keyword>
<dbReference type="SUPFAM" id="SSF50193">
    <property type="entry name" value="Ribosomal protein L14"/>
    <property type="match status" value="1"/>
</dbReference>
<organism evidence="5 6">
    <name type="scientific">Adiantum capillus-veneris</name>
    <name type="common">Maidenhair fern</name>
    <dbReference type="NCBI Taxonomy" id="13818"/>
    <lineage>
        <taxon>Eukaryota</taxon>
        <taxon>Viridiplantae</taxon>
        <taxon>Streptophyta</taxon>
        <taxon>Embryophyta</taxon>
        <taxon>Tracheophyta</taxon>
        <taxon>Polypodiopsida</taxon>
        <taxon>Polypodiidae</taxon>
        <taxon>Polypodiales</taxon>
        <taxon>Pteridineae</taxon>
        <taxon>Pteridaceae</taxon>
        <taxon>Vittarioideae</taxon>
        <taxon>Adiantum</taxon>
    </lineage>
</organism>
<proteinExistence type="inferred from homology"/>
<evidence type="ECO:0000313" key="5">
    <source>
        <dbReference type="EMBL" id="KAI5083220.1"/>
    </source>
</evidence>
<dbReference type="PANTHER" id="PTHR11761">
    <property type="entry name" value="50S/60S RIBOSOMAL PROTEIN L14/L23"/>
    <property type="match status" value="1"/>
</dbReference>
<dbReference type="Proteomes" id="UP000886520">
    <property type="component" value="Chromosome 3"/>
</dbReference>
<dbReference type="Pfam" id="PF00238">
    <property type="entry name" value="Ribosomal_L14"/>
    <property type="match status" value="1"/>
</dbReference>
<dbReference type="GO" id="GO:0070180">
    <property type="term" value="F:large ribosomal subunit rRNA binding"/>
    <property type="evidence" value="ECO:0007669"/>
    <property type="project" value="TreeGrafter"/>
</dbReference>
<dbReference type="InterPro" id="IPR036853">
    <property type="entry name" value="Ribosomal_uL14_sf"/>
</dbReference>
<dbReference type="OrthoDB" id="1882674at2759"/>
<name>A0A9D4VB32_ADICA</name>
<evidence type="ECO:0000256" key="4">
    <source>
        <dbReference type="RuleBase" id="RU003949"/>
    </source>
</evidence>
<comment type="caution">
    <text evidence="5">The sequence shown here is derived from an EMBL/GenBank/DDBJ whole genome shotgun (WGS) entry which is preliminary data.</text>
</comment>
<dbReference type="InterPro" id="IPR000218">
    <property type="entry name" value="Ribosomal_uL14"/>
</dbReference>
<keyword evidence="2 4" id="KW-0689">Ribosomal protein</keyword>
<evidence type="ECO:0008006" key="7">
    <source>
        <dbReference type="Google" id="ProtNLM"/>
    </source>
</evidence>
<dbReference type="GO" id="GO:0006412">
    <property type="term" value="P:translation"/>
    <property type="evidence" value="ECO:0007669"/>
    <property type="project" value="InterPro"/>
</dbReference>
<comment type="similarity">
    <text evidence="1 4">Belongs to the universal ribosomal protein uL14 family.</text>
</comment>
<sequence>MTMSKQGHGGWSGISNVDVSSCTSKCKLCRQQKSQESVCHLRQERQGQPQQAAYCLCWRHGVATVKKGKLDLRKKLMHAIMVRQKKSWRRKNGVFMYNAGVIVNPKGELKGYAITGPIGKECGDLWPRIASVANEIV</sequence>
<dbReference type="PANTHER" id="PTHR11761:SF8">
    <property type="entry name" value="LARGE RIBOSOMAL SUBUNIT PROTEIN UL14"/>
    <property type="match status" value="1"/>
</dbReference>
<dbReference type="AlphaFoldDB" id="A0A9D4VB32"/>
<gene>
    <name evidence="5" type="ORF">GOP47_0002963</name>
</gene>
<evidence type="ECO:0000313" key="6">
    <source>
        <dbReference type="Proteomes" id="UP000886520"/>
    </source>
</evidence>
<reference evidence="5" key="1">
    <citation type="submission" date="2021-01" db="EMBL/GenBank/DDBJ databases">
        <title>Adiantum capillus-veneris genome.</title>
        <authorList>
            <person name="Fang Y."/>
            <person name="Liao Q."/>
        </authorList>
    </citation>
    <scope>NUCLEOTIDE SEQUENCE</scope>
    <source>
        <strain evidence="5">H3</strain>
        <tissue evidence="5">Leaf</tissue>
    </source>
</reference>
<dbReference type="CDD" id="cd00337">
    <property type="entry name" value="Ribosomal_uL14"/>
    <property type="match status" value="1"/>
</dbReference>
<dbReference type="EMBL" id="JABFUD020000002">
    <property type="protein sequence ID" value="KAI5083220.1"/>
    <property type="molecule type" value="Genomic_DNA"/>
</dbReference>
<evidence type="ECO:0000256" key="1">
    <source>
        <dbReference type="ARBA" id="ARBA00010745"/>
    </source>
</evidence>
<dbReference type="Gene3D" id="2.40.150.20">
    <property type="entry name" value="Ribosomal protein L14"/>
    <property type="match status" value="1"/>
</dbReference>
<evidence type="ECO:0000256" key="3">
    <source>
        <dbReference type="ARBA" id="ARBA00023274"/>
    </source>
</evidence>
<dbReference type="GO" id="GO:0003735">
    <property type="term" value="F:structural constituent of ribosome"/>
    <property type="evidence" value="ECO:0007669"/>
    <property type="project" value="InterPro"/>
</dbReference>
<keyword evidence="3 4" id="KW-0687">Ribonucleoprotein</keyword>
<accession>A0A9D4VB32</accession>
<protein>
    <recommendedName>
        <fullName evidence="7">60S ribosomal protein L23</fullName>
    </recommendedName>
</protein>
<dbReference type="SMART" id="SM01374">
    <property type="entry name" value="Ribosomal_L14"/>
    <property type="match status" value="1"/>
</dbReference>
<dbReference type="GO" id="GO:0022625">
    <property type="term" value="C:cytosolic large ribosomal subunit"/>
    <property type="evidence" value="ECO:0007669"/>
    <property type="project" value="TreeGrafter"/>
</dbReference>